<evidence type="ECO:0008006" key="4">
    <source>
        <dbReference type="Google" id="ProtNLM"/>
    </source>
</evidence>
<feature type="compositionally biased region" description="Basic and acidic residues" evidence="1">
    <location>
        <begin position="81"/>
        <end position="99"/>
    </location>
</feature>
<organism evidence="2 3">
    <name type="scientific">Aspergillus pseudoustus</name>
    <dbReference type="NCBI Taxonomy" id="1810923"/>
    <lineage>
        <taxon>Eukaryota</taxon>
        <taxon>Fungi</taxon>
        <taxon>Dikarya</taxon>
        <taxon>Ascomycota</taxon>
        <taxon>Pezizomycotina</taxon>
        <taxon>Eurotiomycetes</taxon>
        <taxon>Eurotiomycetidae</taxon>
        <taxon>Eurotiales</taxon>
        <taxon>Aspergillaceae</taxon>
        <taxon>Aspergillus</taxon>
        <taxon>Aspergillus subgen. Nidulantes</taxon>
    </lineage>
</organism>
<comment type="caution">
    <text evidence="2">The sequence shown here is derived from an EMBL/GenBank/DDBJ whole genome shotgun (WGS) entry which is preliminary data.</text>
</comment>
<accession>A0ABR4KJX2</accession>
<reference evidence="2 3" key="1">
    <citation type="submission" date="2024-07" db="EMBL/GenBank/DDBJ databases">
        <title>Section-level genome sequencing and comparative genomics of Aspergillus sections Usti and Cavernicolus.</title>
        <authorList>
            <consortium name="Lawrence Berkeley National Laboratory"/>
            <person name="Nybo J.L."/>
            <person name="Vesth T.C."/>
            <person name="Theobald S."/>
            <person name="Frisvad J.C."/>
            <person name="Larsen T.O."/>
            <person name="Kjaerboelling I."/>
            <person name="Rothschild-Mancinelli K."/>
            <person name="Lyhne E.K."/>
            <person name="Kogle M.E."/>
            <person name="Barry K."/>
            <person name="Clum A."/>
            <person name="Na H."/>
            <person name="Ledsgaard L."/>
            <person name="Lin J."/>
            <person name="Lipzen A."/>
            <person name="Kuo A."/>
            <person name="Riley R."/>
            <person name="Mondo S."/>
            <person name="Labutti K."/>
            <person name="Haridas S."/>
            <person name="Pangalinan J."/>
            <person name="Salamov A.A."/>
            <person name="Simmons B.A."/>
            <person name="Magnuson J.K."/>
            <person name="Chen J."/>
            <person name="Drula E."/>
            <person name="Henrissat B."/>
            <person name="Wiebenga A."/>
            <person name="Lubbers R.J."/>
            <person name="Gomes A.C."/>
            <person name="Makela M.R."/>
            <person name="Stajich J."/>
            <person name="Grigoriev I.V."/>
            <person name="Mortensen U.H."/>
            <person name="De Vries R.P."/>
            <person name="Baker S.E."/>
            <person name="Andersen M.R."/>
        </authorList>
    </citation>
    <scope>NUCLEOTIDE SEQUENCE [LARGE SCALE GENOMIC DNA]</scope>
    <source>
        <strain evidence="2 3">CBS 123904</strain>
    </source>
</reference>
<feature type="compositionally biased region" description="Polar residues" evidence="1">
    <location>
        <begin position="35"/>
        <end position="54"/>
    </location>
</feature>
<sequence>MHINRQSLKPTHISNKITMDSSEAKRLAARAEQDLNSYQAKQGLGRQSDSTLESGVNEMAEPKFPQATGVRYGREGVPTGSDRKPIPEDEGGIRDDRGRLAQSQHFEGRGGPEDKFDRE</sequence>
<evidence type="ECO:0000313" key="3">
    <source>
        <dbReference type="Proteomes" id="UP001610446"/>
    </source>
</evidence>
<dbReference type="EMBL" id="JBFXLU010000026">
    <property type="protein sequence ID" value="KAL2852089.1"/>
    <property type="molecule type" value="Genomic_DNA"/>
</dbReference>
<proteinExistence type="predicted"/>
<name>A0ABR4KJX2_9EURO</name>
<feature type="region of interest" description="Disordered" evidence="1">
    <location>
        <begin position="35"/>
        <end position="119"/>
    </location>
</feature>
<protein>
    <recommendedName>
        <fullName evidence="4">SMP domain-containing protein</fullName>
    </recommendedName>
</protein>
<evidence type="ECO:0000256" key="1">
    <source>
        <dbReference type="SAM" id="MobiDB-lite"/>
    </source>
</evidence>
<gene>
    <name evidence="2" type="ORF">BJY01DRAFT_208467</name>
</gene>
<dbReference type="Proteomes" id="UP001610446">
    <property type="component" value="Unassembled WGS sequence"/>
</dbReference>
<evidence type="ECO:0000313" key="2">
    <source>
        <dbReference type="EMBL" id="KAL2852089.1"/>
    </source>
</evidence>
<keyword evidence="3" id="KW-1185">Reference proteome</keyword>
<feature type="compositionally biased region" description="Basic and acidic residues" evidence="1">
    <location>
        <begin position="106"/>
        <end position="119"/>
    </location>
</feature>